<dbReference type="Pfam" id="PF12494">
    <property type="entry name" value="DUF3695"/>
    <property type="match status" value="1"/>
</dbReference>
<keyword evidence="2" id="KW-1185">Reference proteome</keyword>
<proteinExistence type="predicted"/>
<sequence length="176" mass="20678">MQISLKFGIYAYRFFGNLELVLFLILQKKTYNKPTHIAQTEEPWSRLHDTATVSSTQRSILNYDSLDLQLNAVYDHHKNCFWSKNQILYQKETVSEDHRRTEEAGNGITMWVDKQRRSIRIISAQQRFQSGPLDSYKNKQAYNLNHADICLIYYSSISLLCRKIRNTVASFSFLEV</sequence>
<dbReference type="GeneTree" id="ENSGT00940000173571"/>
<organism evidence="1 2">
    <name type="scientific">Neolamprologus brichardi</name>
    <name type="common">Fairy cichlid</name>
    <name type="synonym">Lamprologus brichardi</name>
    <dbReference type="NCBI Taxonomy" id="32507"/>
    <lineage>
        <taxon>Eukaryota</taxon>
        <taxon>Metazoa</taxon>
        <taxon>Chordata</taxon>
        <taxon>Craniata</taxon>
        <taxon>Vertebrata</taxon>
        <taxon>Euteleostomi</taxon>
        <taxon>Actinopterygii</taxon>
        <taxon>Neopterygii</taxon>
        <taxon>Teleostei</taxon>
        <taxon>Neoteleostei</taxon>
        <taxon>Acanthomorphata</taxon>
        <taxon>Ovalentaria</taxon>
        <taxon>Cichlomorphae</taxon>
        <taxon>Cichliformes</taxon>
        <taxon>Cichlidae</taxon>
        <taxon>African cichlids</taxon>
        <taxon>Pseudocrenilabrinae</taxon>
        <taxon>Lamprologini</taxon>
        <taxon>Neolamprologus</taxon>
    </lineage>
</organism>
<dbReference type="AlphaFoldDB" id="A0A3Q4H2I9"/>
<evidence type="ECO:0000313" key="2">
    <source>
        <dbReference type="Proteomes" id="UP000261580"/>
    </source>
</evidence>
<dbReference type="Ensembl" id="ENSNBRT00000014436.1">
    <property type="protein sequence ID" value="ENSNBRP00000014053.1"/>
    <property type="gene ID" value="ENSNBRG00000010855.1"/>
</dbReference>
<accession>A0A3Q4H2I9</accession>
<reference evidence="1" key="1">
    <citation type="submission" date="2025-08" db="UniProtKB">
        <authorList>
            <consortium name="Ensembl"/>
        </authorList>
    </citation>
    <scope>IDENTIFICATION</scope>
</reference>
<name>A0A3Q4H2I9_NEOBR</name>
<reference evidence="1" key="2">
    <citation type="submission" date="2025-09" db="UniProtKB">
        <authorList>
            <consortium name="Ensembl"/>
        </authorList>
    </citation>
    <scope>IDENTIFICATION</scope>
</reference>
<dbReference type="Proteomes" id="UP000261580">
    <property type="component" value="Unassembled WGS sequence"/>
</dbReference>
<protein>
    <submittedName>
        <fullName evidence="1">Uncharacterized protein</fullName>
    </submittedName>
</protein>
<dbReference type="STRING" id="32507.ENSNBRP00000014053"/>
<dbReference type="InterPro" id="IPR022179">
    <property type="entry name" value="CFAP276"/>
</dbReference>
<dbReference type="Bgee" id="ENSNBRG00000010855">
    <property type="expression patterns" value="Expressed in testis and 1 other cell type or tissue"/>
</dbReference>
<evidence type="ECO:0000313" key="1">
    <source>
        <dbReference type="Ensembl" id="ENSNBRP00000014053.1"/>
    </source>
</evidence>